<dbReference type="PROSITE" id="PS51465">
    <property type="entry name" value="KAZAL_2"/>
    <property type="match status" value="1"/>
</dbReference>
<evidence type="ECO:0000259" key="7">
    <source>
        <dbReference type="PROSITE" id="PS50835"/>
    </source>
</evidence>
<dbReference type="GO" id="GO:0001558">
    <property type="term" value="P:regulation of cell growth"/>
    <property type="evidence" value="ECO:0007669"/>
    <property type="project" value="InterPro"/>
</dbReference>
<evidence type="ECO:0000256" key="3">
    <source>
        <dbReference type="ARBA" id="ARBA00022729"/>
    </source>
</evidence>
<proteinExistence type="predicted"/>
<gene>
    <name evidence="10" type="ORF">JTE90_028014</name>
</gene>
<dbReference type="InterPro" id="IPR036179">
    <property type="entry name" value="Ig-like_dom_sf"/>
</dbReference>
<accession>A0AAV6VD71</accession>
<feature type="domain" description="Kazal-like" evidence="9">
    <location>
        <begin position="81"/>
        <end position="145"/>
    </location>
</feature>
<dbReference type="FunFam" id="2.60.40.10:FF:000032">
    <property type="entry name" value="palladin isoform X1"/>
    <property type="match status" value="1"/>
</dbReference>
<feature type="signal peptide" evidence="6">
    <location>
        <begin position="1"/>
        <end position="19"/>
    </location>
</feature>
<sequence>MWTTLSLVLFIAIIQSVQPDPIRHCATCDPDKCTPPSDDCLAGLVRDLCGCCYVCGRREGELCDSDYLPVPYKNSKYGPCGEHLECRARTDLAPGDPPEAMCVCVKNESLCGSDGRTYASECELTEARYRLRNGLQAAHRGPCRSAPRIVTPPEDVFNSSGGSVALSCEAIGYPIPAIHWRVDRGRGDTVPLPSDDPKISVQSRGGPGKYEITSWLQLLTVQPEDDATYWCIAKNEEGESSAAAKIVLLDAKGVKSQTLRSNDL</sequence>
<dbReference type="SUPFAM" id="SSF48726">
    <property type="entry name" value="Immunoglobulin"/>
    <property type="match status" value="1"/>
</dbReference>
<dbReference type="SUPFAM" id="SSF100895">
    <property type="entry name" value="Kazal-type serine protease inhibitors"/>
    <property type="match status" value="1"/>
</dbReference>
<dbReference type="GO" id="GO:0009966">
    <property type="term" value="P:regulation of signal transduction"/>
    <property type="evidence" value="ECO:0007669"/>
    <property type="project" value="TreeGrafter"/>
</dbReference>
<dbReference type="GO" id="GO:0005576">
    <property type="term" value="C:extracellular region"/>
    <property type="evidence" value="ECO:0007669"/>
    <property type="project" value="UniProtKB-SubCell"/>
</dbReference>
<dbReference type="InterPro" id="IPR003599">
    <property type="entry name" value="Ig_sub"/>
</dbReference>
<dbReference type="PANTHER" id="PTHR14186">
    <property type="entry name" value="INSULIN-LIKE GROWTH FACTOR BINDING PROTEIN-RELATED"/>
    <property type="match status" value="1"/>
</dbReference>
<keyword evidence="11" id="KW-1185">Reference proteome</keyword>
<name>A0AAV6VD71_9ARAC</name>
<dbReference type="InterPro" id="IPR007110">
    <property type="entry name" value="Ig-like_dom"/>
</dbReference>
<dbReference type="GO" id="GO:0005520">
    <property type="term" value="F:insulin-like growth factor binding"/>
    <property type="evidence" value="ECO:0007669"/>
    <property type="project" value="InterPro"/>
</dbReference>
<comment type="caution">
    <text evidence="10">The sequence shown here is derived from an EMBL/GenBank/DDBJ whole genome shotgun (WGS) entry which is preliminary data.</text>
</comment>
<dbReference type="SMART" id="SM00280">
    <property type="entry name" value="KAZAL"/>
    <property type="match status" value="1"/>
</dbReference>
<dbReference type="InterPro" id="IPR003598">
    <property type="entry name" value="Ig_sub2"/>
</dbReference>
<dbReference type="Gene3D" id="2.60.40.10">
    <property type="entry name" value="Immunoglobulins"/>
    <property type="match status" value="1"/>
</dbReference>
<dbReference type="Pfam" id="PF00219">
    <property type="entry name" value="IGFBP"/>
    <property type="match status" value="1"/>
</dbReference>
<evidence type="ECO:0000256" key="1">
    <source>
        <dbReference type="ARBA" id="ARBA00004613"/>
    </source>
</evidence>
<dbReference type="SMART" id="SM00121">
    <property type="entry name" value="IB"/>
    <property type="match status" value="1"/>
</dbReference>
<dbReference type="Pfam" id="PF07648">
    <property type="entry name" value="Kazal_2"/>
    <property type="match status" value="1"/>
</dbReference>
<dbReference type="PROSITE" id="PS50835">
    <property type="entry name" value="IG_LIKE"/>
    <property type="match status" value="1"/>
</dbReference>
<feature type="chain" id="PRO_5043574438" description="Insulin-like growth factor-binding protein-related protein 1" evidence="6">
    <location>
        <begin position="20"/>
        <end position="264"/>
    </location>
</feature>
<feature type="domain" description="IGFBP N-terminal" evidence="8">
    <location>
        <begin position="21"/>
        <end position="105"/>
    </location>
</feature>
<evidence type="ECO:0000256" key="2">
    <source>
        <dbReference type="ARBA" id="ARBA00022525"/>
    </source>
</evidence>
<dbReference type="Gene3D" id="3.30.60.30">
    <property type="match status" value="1"/>
</dbReference>
<dbReference type="InterPro" id="IPR011390">
    <property type="entry name" value="IGFBP_rP_mac25"/>
</dbReference>
<dbReference type="Pfam" id="PF13927">
    <property type="entry name" value="Ig_3"/>
    <property type="match status" value="1"/>
</dbReference>
<dbReference type="CDD" id="cd00104">
    <property type="entry name" value="KAZAL_FS"/>
    <property type="match status" value="1"/>
</dbReference>
<evidence type="ECO:0008006" key="12">
    <source>
        <dbReference type="Google" id="ProtNLM"/>
    </source>
</evidence>
<protein>
    <recommendedName>
        <fullName evidence="12">Insulin-like growth factor-binding protein-related protein 1</fullName>
    </recommendedName>
</protein>
<evidence type="ECO:0000256" key="5">
    <source>
        <dbReference type="ARBA" id="ARBA00023319"/>
    </source>
</evidence>
<dbReference type="SUPFAM" id="SSF57184">
    <property type="entry name" value="Growth factor receptor domain"/>
    <property type="match status" value="1"/>
</dbReference>
<evidence type="ECO:0000313" key="11">
    <source>
        <dbReference type="Proteomes" id="UP000827092"/>
    </source>
</evidence>
<evidence type="ECO:0000313" key="10">
    <source>
        <dbReference type="EMBL" id="KAG8194700.1"/>
    </source>
</evidence>
<dbReference type="PANTHER" id="PTHR14186:SF19">
    <property type="entry name" value="INSULIN-LIKE GROWTH FACTOR-BINDING PROTEIN 7"/>
    <property type="match status" value="1"/>
</dbReference>
<dbReference type="InterPro" id="IPR013783">
    <property type="entry name" value="Ig-like_fold"/>
</dbReference>
<keyword evidence="2" id="KW-0964">Secreted</keyword>
<evidence type="ECO:0000259" key="8">
    <source>
        <dbReference type="PROSITE" id="PS51323"/>
    </source>
</evidence>
<keyword evidence="5" id="KW-0393">Immunoglobulin domain</keyword>
<comment type="subcellular location">
    <subcellularLocation>
        <location evidence="1">Secreted</location>
    </subcellularLocation>
</comment>
<feature type="domain" description="Ig-like" evidence="7">
    <location>
        <begin position="147"/>
        <end position="247"/>
    </location>
</feature>
<keyword evidence="3 6" id="KW-0732">Signal</keyword>
<evidence type="ECO:0000256" key="6">
    <source>
        <dbReference type="SAM" id="SignalP"/>
    </source>
</evidence>
<dbReference type="InterPro" id="IPR000867">
    <property type="entry name" value="IGFBP-like"/>
</dbReference>
<dbReference type="Proteomes" id="UP000827092">
    <property type="component" value="Unassembled WGS sequence"/>
</dbReference>
<organism evidence="10 11">
    <name type="scientific">Oedothorax gibbosus</name>
    <dbReference type="NCBI Taxonomy" id="931172"/>
    <lineage>
        <taxon>Eukaryota</taxon>
        <taxon>Metazoa</taxon>
        <taxon>Ecdysozoa</taxon>
        <taxon>Arthropoda</taxon>
        <taxon>Chelicerata</taxon>
        <taxon>Arachnida</taxon>
        <taxon>Araneae</taxon>
        <taxon>Araneomorphae</taxon>
        <taxon>Entelegynae</taxon>
        <taxon>Araneoidea</taxon>
        <taxon>Linyphiidae</taxon>
        <taxon>Erigoninae</taxon>
        <taxon>Oedothorax</taxon>
    </lineage>
</organism>
<dbReference type="InterPro" id="IPR009030">
    <property type="entry name" value="Growth_fac_rcpt_cys_sf"/>
</dbReference>
<evidence type="ECO:0000256" key="4">
    <source>
        <dbReference type="ARBA" id="ARBA00023157"/>
    </source>
</evidence>
<keyword evidence="4" id="KW-1015">Disulfide bond</keyword>
<evidence type="ECO:0000259" key="9">
    <source>
        <dbReference type="PROSITE" id="PS51465"/>
    </source>
</evidence>
<dbReference type="SMART" id="SM00409">
    <property type="entry name" value="IG"/>
    <property type="match status" value="1"/>
</dbReference>
<dbReference type="SMART" id="SM00408">
    <property type="entry name" value="IGc2"/>
    <property type="match status" value="1"/>
</dbReference>
<dbReference type="PROSITE" id="PS51323">
    <property type="entry name" value="IGFBP_N_2"/>
    <property type="match status" value="1"/>
</dbReference>
<dbReference type="Gene3D" id="4.10.40.20">
    <property type="match status" value="1"/>
</dbReference>
<dbReference type="InterPro" id="IPR002350">
    <property type="entry name" value="Kazal_dom"/>
</dbReference>
<dbReference type="InterPro" id="IPR036058">
    <property type="entry name" value="Kazal_dom_sf"/>
</dbReference>
<dbReference type="EMBL" id="JAFNEN010000100">
    <property type="protein sequence ID" value="KAG8194700.1"/>
    <property type="molecule type" value="Genomic_DNA"/>
</dbReference>
<dbReference type="AlphaFoldDB" id="A0AAV6VD71"/>
<reference evidence="10 11" key="1">
    <citation type="journal article" date="2022" name="Nat. Ecol. Evol.">
        <title>A masculinizing supergene underlies an exaggerated male reproductive morph in a spider.</title>
        <authorList>
            <person name="Hendrickx F."/>
            <person name="De Corte Z."/>
            <person name="Sonet G."/>
            <person name="Van Belleghem S.M."/>
            <person name="Kostlbacher S."/>
            <person name="Vangestel C."/>
        </authorList>
    </citation>
    <scope>NUCLEOTIDE SEQUENCE [LARGE SCALE GENOMIC DNA]</scope>
    <source>
        <strain evidence="10">W744_W776</strain>
    </source>
</reference>